<dbReference type="OrthoDB" id="196847at2759"/>
<dbReference type="EMBL" id="ML994630">
    <property type="protein sequence ID" value="KAF2186303.1"/>
    <property type="molecule type" value="Genomic_DNA"/>
</dbReference>
<keyword evidence="4" id="KW-1185">Reference proteome</keyword>
<protein>
    <submittedName>
        <fullName evidence="3">Uncharacterized protein</fullName>
    </submittedName>
</protein>
<accession>A0A6A6E578</accession>
<dbReference type="Gene3D" id="3.10.490.10">
    <property type="entry name" value="Gamma-glutamyl cyclotransferase-like"/>
    <property type="match status" value="1"/>
</dbReference>
<reference evidence="3" key="1">
    <citation type="journal article" date="2020" name="Stud. Mycol.">
        <title>101 Dothideomycetes genomes: a test case for predicting lifestyles and emergence of pathogens.</title>
        <authorList>
            <person name="Haridas S."/>
            <person name="Albert R."/>
            <person name="Binder M."/>
            <person name="Bloem J."/>
            <person name="Labutti K."/>
            <person name="Salamov A."/>
            <person name="Andreopoulos B."/>
            <person name="Baker S."/>
            <person name="Barry K."/>
            <person name="Bills G."/>
            <person name="Bluhm B."/>
            <person name="Cannon C."/>
            <person name="Castanera R."/>
            <person name="Culley D."/>
            <person name="Daum C."/>
            <person name="Ezra D."/>
            <person name="Gonzalez J."/>
            <person name="Henrissat B."/>
            <person name="Kuo A."/>
            <person name="Liang C."/>
            <person name="Lipzen A."/>
            <person name="Lutzoni F."/>
            <person name="Magnuson J."/>
            <person name="Mondo S."/>
            <person name="Nolan M."/>
            <person name="Ohm R."/>
            <person name="Pangilinan J."/>
            <person name="Park H.-J."/>
            <person name="Ramirez L."/>
            <person name="Alfaro M."/>
            <person name="Sun H."/>
            <person name="Tritt A."/>
            <person name="Yoshinaga Y."/>
            <person name="Zwiers L.-H."/>
            <person name="Turgeon B."/>
            <person name="Goodwin S."/>
            <person name="Spatafora J."/>
            <person name="Crous P."/>
            <person name="Grigoriev I."/>
        </authorList>
    </citation>
    <scope>NUCLEOTIDE SEQUENCE</scope>
    <source>
        <strain evidence="3">CBS 207.26</strain>
    </source>
</reference>
<evidence type="ECO:0000259" key="1">
    <source>
        <dbReference type="Pfam" id="PF01425"/>
    </source>
</evidence>
<dbReference type="Pfam" id="PF21986">
    <property type="entry name" value="AH_C"/>
    <property type="match status" value="1"/>
</dbReference>
<organism evidence="3 4">
    <name type="scientific">Zopfia rhizophila CBS 207.26</name>
    <dbReference type="NCBI Taxonomy" id="1314779"/>
    <lineage>
        <taxon>Eukaryota</taxon>
        <taxon>Fungi</taxon>
        <taxon>Dikarya</taxon>
        <taxon>Ascomycota</taxon>
        <taxon>Pezizomycotina</taxon>
        <taxon>Dothideomycetes</taxon>
        <taxon>Dothideomycetes incertae sedis</taxon>
        <taxon>Zopfiaceae</taxon>
        <taxon>Zopfia</taxon>
    </lineage>
</organism>
<dbReference type="GO" id="GO:0003824">
    <property type="term" value="F:catalytic activity"/>
    <property type="evidence" value="ECO:0007669"/>
    <property type="project" value="InterPro"/>
</dbReference>
<dbReference type="Pfam" id="PF01425">
    <property type="entry name" value="Amidase"/>
    <property type="match status" value="1"/>
</dbReference>
<evidence type="ECO:0000313" key="3">
    <source>
        <dbReference type="EMBL" id="KAF2186303.1"/>
    </source>
</evidence>
<dbReference type="InterPro" id="IPR000120">
    <property type="entry name" value="Amidase"/>
</dbReference>
<dbReference type="Proteomes" id="UP000800200">
    <property type="component" value="Unassembled WGS sequence"/>
</dbReference>
<proteinExistence type="predicted"/>
<evidence type="ECO:0000313" key="4">
    <source>
        <dbReference type="Proteomes" id="UP000800200"/>
    </source>
</evidence>
<dbReference type="InterPro" id="IPR023631">
    <property type="entry name" value="Amidase_dom"/>
</dbReference>
<name>A0A6A6E578_9PEZI</name>
<dbReference type="SUPFAM" id="SSF75304">
    <property type="entry name" value="Amidase signature (AS) enzymes"/>
    <property type="match status" value="2"/>
</dbReference>
<dbReference type="PANTHER" id="PTHR11895:SF169">
    <property type="entry name" value="GLUTAMYL-TRNA(GLN) AMIDOTRANSFERASE"/>
    <property type="match status" value="1"/>
</dbReference>
<dbReference type="PANTHER" id="PTHR11895">
    <property type="entry name" value="TRANSAMIDASE"/>
    <property type="match status" value="1"/>
</dbReference>
<dbReference type="InterPro" id="IPR036928">
    <property type="entry name" value="AS_sf"/>
</dbReference>
<feature type="domain" description="Allophanate hydrolase C-terminal" evidence="2">
    <location>
        <begin position="209"/>
        <end position="288"/>
    </location>
</feature>
<gene>
    <name evidence="3" type="ORF">K469DRAFT_726336</name>
</gene>
<dbReference type="Gene3D" id="1.20.58.1700">
    <property type="match status" value="1"/>
</dbReference>
<dbReference type="AlphaFoldDB" id="A0A6A6E578"/>
<dbReference type="Gene3D" id="3.90.1300.10">
    <property type="entry name" value="Amidase signature (AS) domain"/>
    <property type="match status" value="2"/>
</dbReference>
<evidence type="ECO:0000259" key="2">
    <source>
        <dbReference type="Pfam" id="PF21986"/>
    </source>
</evidence>
<feature type="domain" description="Amidase" evidence="1">
    <location>
        <begin position="17"/>
        <end position="104"/>
    </location>
</feature>
<sequence length="321" mass="34722">MPSQPIVCPTSRRSLLRQQDASCVRNLKAAGAVLAEKRILGAFATGLVGTRSPYGAVLSTFDPRYVSGGSSSGSASVIARGLVSFALGTDTASSGRVPAGLTTLAMVAERYAAIKPFIEQPDTRIDSIVRGVIEHAQDFTAADFFKYEYLKVYLIRQIERQFAECDATFVPTRPTFSTIEEVRIEPVLENSKLEAYTNFFTLLVKVFRKFKPGPQRVHAGAEGAHIDVQMWDIPSASFRRFLANVSSPLAICFIELIDGCWVNGFVCKPFALADALDITAFGSWVAYLNSLDANADADPYIAVGGISPSTKTLFGAVLVAN</sequence>
<dbReference type="InterPro" id="IPR053844">
    <property type="entry name" value="AH_C"/>
</dbReference>